<evidence type="ECO:0000259" key="3">
    <source>
        <dbReference type="PROSITE" id="PS50930"/>
    </source>
</evidence>
<sequence length="249" mass="28094">MMTTKLKCVAVDDQTHELSVIQKLIRAHPDLILLKTYSSSLKALAGIKKNDNIDIVFMDVEMPELDGINLAKLIRANTRHLVFITAFEQYALKSFSASPDDYLLKPVSKLAFVECISKVISRSAQPLQSNSEIDDDLFIPTEIKGISARVRRADIVMFEPLTGTNYTKIYTEEKVHEMHVTLNAIEQYLQQDSRFMRISRSCIINLKHIVTLSAGKVIMGPMKKKMSIGADYAEIFHAYLSDRLLGKIG</sequence>
<feature type="domain" description="HTH LytTR-type" evidence="3">
    <location>
        <begin position="139"/>
        <end position="210"/>
    </location>
</feature>
<dbReference type="InterPro" id="IPR007492">
    <property type="entry name" value="LytTR_DNA-bd_dom"/>
</dbReference>
<dbReference type="PANTHER" id="PTHR37299:SF1">
    <property type="entry name" value="STAGE 0 SPORULATION PROTEIN A HOMOLOG"/>
    <property type="match status" value="1"/>
</dbReference>
<name>A0A9X3DAH7_9SPHI</name>
<evidence type="ECO:0000313" key="4">
    <source>
        <dbReference type="EMBL" id="MCX3263694.1"/>
    </source>
</evidence>
<dbReference type="Pfam" id="PF00072">
    <property type="entry name" value="Response_reg"/>
    <property type="match status" value="1"/>
</dbReference>
<dbReference type="GO" id="GO:0000156">
    <property type="term" value="F:phosphorelay response regulator activity"/>
    <property type="evidence" value="ECO:0007669"/>
    <property type="project" value="InterPro"/>
</dbReference>
<dbReference type="SMART" id="SM00850">
    <property type="entry name" value="LytTR"/>
    <property type="match status" value="1"/>
</dbReference>
<dbReference type="RefSeq" id="WP_010602074.1">
    <property type="nucleotide sequence ID" value="NZ_JAPJUH010000001.1"/>
</dbReference>
<evidence type="ECO:0000313" key="5">
    <source>
        <dbReference type="Proteomes" id="UP001142592"/>
    </source>
</evidence>
<evidence type="ECO:0000256" key="1">
    <source>
        <dbReference type="PROSITE-ProRule" id="PRU00169"/>
    </source>
</evidence>
<dbReference type="Pfam" id="PF04397">
    <property type="entry name" value="LytTR"/>
    <property type="match status" value="1"/>
</dbReference>
<dbReference type="Proteomes" id="UP001142592">
    <property type="component" value="Unassembled WGS sequence"/>
</dbReference>
<proteinExistence type="predicted"/>
<accession>A0A9X3DAH7</accession>
<dbReference type="PANTHER" id="PTHR37299">
    <property type="entry name" value="TRANSCRIPTIONAL REGULATOR-RELATED"/>
    <property type="match status" value="1"/>
</dbReference>
<comment type="caution">
    <text evidence="4">The sequence shown here is derived from an EMBL/GenBank/DDBJ whole genome shotgun (WGS) entry which is preliminary data.</text>
</comment>
<dbReference type="SMART" id="SM00448">
    <property type="entry name" value="REC"/>
    <property type="match status" value="1"/>
</dbReference>
<dbReference type="Gene3D" id="3.40.50.2300">
    <property type="match status" value="1"/>
</dbReference>
<dbReference type="PROSITE" id="PS50110">
    <property type="entry name" value="RESPONSE_REGULATORY"/>
    <property type="match status" value="1"/>
</dbReference>
<gene>
    <name evidence="4" type="ORF">OQZ29_03000</name>
</gene>
<dbReference type="EMBL" id="JAPJUH010000001">
    <property type="protein sequence ID" value="MCX3263694.1"/>
    <property type="molecule type" value="Genomic_DNA"/>
</dbReference>
<dbReference type="InterPro" id="IPR046947">
    <property type="entry name" value="LytR-like"/>
</dbReference>
<feature type="domain" description="Response regulatory" evidence="2">
    <location>
        <begin position="7"/>
        <end position="120"/>
    </location>
</feature>
<evidence type="ECO:0000259" key="2">
    <source>
        <dbReference type="PROSITE" id="PS50110"/>
    </source>
</evidence>
<dbReference type="Gene3D" id="2.40.50.1020">
    <property type="entry name" value="LytTr DNA-binding domain"/>
    <property type="match status" value="1"/>
</dbReference>
<protein>
    <submittedName>
        <fullName evidence="4">LytTR family DNA-binding domain-containing protein</fullName>
    </submittedName>
</protein>
<keyword evidence="5" id="KW-1185">Reference proteome</keyword>
<feature type="modified residue" description="4-aspartylphosphate" evidence="1">
    <location>
        <position position="59"/>
    </location>
</feature>
<dbReference type="InterPro" id="IPR001789">
    <property type="entry name" value="Sig_transdc_resp-reg_receiver"/>
</dbReference>
<organism evidence="4 5">
    <name type="scientific">Pedobacter agri</name>
    <dbReference type="NCBI Taxonomy" id="454586"/>
    <lineage>
        <taxon>Bacteria</taxon>
        <taxon>Pseudomonadati</taxon>
        <taxon>Bacteroidota</taxon>
        <taxon>Sphingobacteriia</taxon>
        <taxon>Sphingobacteriales</taxon>
        <taxon>Sphingobacteriaceae</taxon>
        <taxon>Pedobacter</taxon>
    </lineage>
</organism>
<dbReference type="AlphaFoldDB" id="A0A9X3DAH7"/>
<reference evidence="4" key="1">
    <citation type="submission" date="2022-11" db="EMBL/GenBank/DDBJ databases">
        <authorList>
            <person name="Graham C."/>
            <person name="Newman J.D."/>
        </authorList>
    </citation>
    <scope>NUCLEOTIDE SEQUENCE</scope>
    <source>
        <strain evidence="4">DSM 19486</strain>
    </source>
</reference>
<keyword evidence="1" id="KW-0597">Phosphoprotein</keyword>
<keyword evidence="4" id="KW-0238">DNA-binding</keyword>
<dbReference type="GO" id="GO:0003677">
    <property type="term" value="F:DNA binding"/>
    <property type="evidence" value="ECO:0007669"/>
    <property type="project" value="UniProtKB-KW"/>
</dbReference>
<dbReference type="SUPFAM" id="SSF52172">
    <property type="entry name" value="CheY-like"/>
    <property type="match status" value="1"/>
</dbReference>
<dbReference type="PROSITE" id="PS50930">
    <property type="entry name" value="HTH_LYTTR"/>
    <property type="match status" value="1"/>
</dbReference>
<dbReference type="InterPro" id="IPR011006">
    <property type="entry name" value="CheY-like_superfamily"/>
</dbReference>